<organism evidence="1 2">
    <name type="scientific">Effrenium voratum</name>
    <dbReference type="NCBI Taxonomy" id="2562239"/>
    <lineage>
        <taxon>Eukaryota</taxon>
        <taxon>Sar</taxon>
        <taxon>Alveolata</taxon>
        <taxon>Dinophyceae</taxon>
        <taxon>Suessiales</taxon>
        <taxon>Symbiodiniaceae</taxon>
        <taxon>Effrenium</taxon>
    </lineage>
</organism>
<dbReference type="Proteomes" id="UP001178507">
    <property type="component" value="Unassembled WGS sequence"/>
</dbReference>
<gene>
    <name evidence="1" type="ORF">EVOR1521_LOCUS4734</name>
</gene>
<dbReference type="AlphaFoldDB" id="A0AA36HWH3"/>
<evidence type="ECO:0000313" key="2">
    <source>
        <dbReference type="Proteomes" id="UP001178507"/>
    </source>
</evidence>
<accession>A0AA36HWH3</accession>
<sequence>MIKGGIQVHPKLLWESYGRPGGTFPTSNCLHVEGLEMRKELNGQLVEVRDWDAERGRFVVGLAECSEQLLVRPSHLRAPDVCDLDAWSSSESLLDLPSFLALRVALGLAARTCAALSGTSRGMRLALWRGLEAQALWVTLLQRGHGAVAEWIWSDWRSRSRPGRTCIESPAG</sequence>
<protein>
    <submittedName>
        <fullName evidence="1">Uncharacterized protein</fullName>
    </submittedName>
</protein>
<name>A0AA36HWH3_9DINO</name>
<evidence type="ECO:0000313" key="1">
    <source>
        <dbReference type="EMBL" id="CAJ1375468.1"/>
    </source>
</evidence>
<proteinExistence type="predicted"/>
<comment type="caution">
    <text evidence="1">The sequence shown here is derived from an EMBL/GenBank/DDBJ whole genome shotgun (WGS) entry which is preliminary data.</text>
</comment>
<dbReference type="EMBL" id="CAUJNA010000324">
    <property type="protein sequence ID" value="CAJ1375468.1"/>
    <property type="molecule type" value="Genomic_DNA"/>
</dbReference>
<reference evidence="1" key="1">
    <citation type="submission" date="2023-08" db="EMBL/GenBank/DDBJ databases">
        <authorList>
            <person name="Chen Y."/>
            <person name="Shah S."/>
            <person name="Dougan E. K."/>
            <person name="Thang M."/>
            <person name="Chan C."/>
        </authorList>
    </citation>
    <scope>NUCLEOTIDE SEQUENCE</scope>
</reference>
<keyword evidence="2" id="KW-1185">Reference proteome</keyword>